<protein>
    <recommendedName>
        <fullName evidence="4">Aminoglycoside N(3)-acetyltransferase</fullName>
        <ecNumber evidence="4">2.3.1.-</ecNumber>
    </recommendedName>
</protein>
<accession>E8UAF3</accession>
<dbReference type="InterPro" id="IPR003679">
    <property type="entry name" value="Amioglycoside_AcTrfase"/>
</dbReference>
<name>E8UAF3_DEIML</name>
<dbReference type="AlphaFoldDB" id="E8UAF3"/>
<dbReference type="Proteomes" id="UP000008635">
    <property type="component" value="Chromosome"/>
</dbReference>
<dbReference type="GO" id="GO:0046353">
    <property type="term" value="F:aminoglycoside 3-N-acetyltransferase activity"/>
    <property type="evidence" value="ECO:0007669"/>
    <property type="project" value="UniProtKB-EC"/>
</dbReference>
<dbReference type="PANTHER" id="PTHR11104:SF0">
    <property type="entry name" value="SPBETA PROPHAGE-DERIVED AMINOGLYCOSIDE N(3')-ACETYLTRANSFERASE-LIKE PROTEIN YOKD"/>
    <property type="match status" value="1"/>
</dbReference>
<keyword evidence="4" id="KW-0046">Antibiotic resistance</keyword>
<reference evidence="6" key="2">
    <citation type="submission" date="2011-01" db="EMBL/GenBank/DDBJ databases">
        <title>The complete genome of Deinococcus maricopensis DSM 21211.</title>
        <authorList>
            <consortium name="US DOE Joint Genome Institute (JGI-PGF)"/>
            <person name="Lucas S."/>
            <person name="Copeland A."/>
            <person name="Lapidus A."/>
            <person name="Goodwin L."/>
            <person name="Pitluck S."/>
            <person name="Kyrpides N."/>
            <person name="Mavromatis K."/>
            <person name="Pagani I."/>
            <person name="Ivanova N."/>
            <person name="Ovchinnikova G."/>
            <person name="Zeytun A."/>
            <person name="Detter J.C."/>
            <person name="Han C."/>
            <person name="Land M."/>
            <person name="Hauser L."/>
            <person name="Markowitz V."/>
            <person name="Cheng J.-F."/>
            <person name="Hugenholtz P."/>
            <person name="Woyke T."/>
            <person name="Wu D."/>
            <person name="Pukall R."/>
            <person name="Gehrich-Schroeter G."/>
            <person name="Brambilla E."/>
            <person name="Klenk H.-P."/>
            <person name="Eisen J.A."/>
        </authorList>
    </citation>
    <scope>NUCLEOTIDE SEQUENCE [LARGE SCALE GENOMIC DNA]</scope>
    <source>
        <strain evidence="6">DSM 21211 / LMG 22137 / NRRL B-23946 / LB-34</strain>
    </source>
</reference>
<dbReference type="Pfam" id="PF02522">
    <property type="entry name" value="Antibiotic_NAT"/>
    <property type="match status" value="1"/>
</dbReference>
<evidence type="ECO:0000256" key="3">
    <source>
        <dbReference type="ARBA" id="ARBA00023315"/>
    </source>
</evidence>
<proteinExistence type="inferred from homology"/>
<comment type="catalytic activity">
    <reaction evidence="4">
        <text>a 2-deoxystreptamine antibiotic + acetyl-CoA = an N(3)-acetyl-2-deoxystreptamine antibiotic + CoA + H(+)</text>
        <dbReference type="Rhea" id="RHEA:12665"/>
        <dbReference type="ChEBI" id="CHEBI:15378"/>
        <dbReference type="ChEBI" id="CHEBI:57287"/>
        <dbReference type="ChEBI" id="CHEBI:57288"/>
        <dbReference type="ChEBI" id="CHEBI:57921"/>
        <dbReference type="ChEBI" id="CHEBI:77452"/>
        <dbReference type="EC" id="2.3.1.81"/>
    </reaction>
</comment>
<evidence type="ECO:0000313" key="5">
    <source>
        <dbReference type="EMBL" id="ADV68042.1"/>
    </source>
</evidence>
<evidence type="ECO:0000256" key="2">
    <source>
        <dbReference type="ARBA" id="ARBA00022679"/>
    </source>
</evidence>
<dbReference type="eggNOG" id="COG2746">
    <property type="taxonomic scope" value="Bacteria"/>
</dbReference>
<keyword evidence="3 4" id="KW-0012">Acyltransferase</keyword>
<evidence type="ECO:0000256" key="4">
    <source>
        <dbReference type="RuleBase" id="RU365031"/>
    </source>
</evidence>
<evidence type="ECO:0000313" key="6">
    <source>
        <dbReference type="Proteomes" id="UP000008635"/>
    </source>
</evidence>
<keyword evidence="6" id="KW-1185">Reference proteome</keyword>
<dbReference type="EMBL" id="CP002454">
    <property type="protein sequence ID" value="ADV68042.1"/>
    <property type="molecule type" value="Genomic_DNA"/>
</dbReference>
<sequence>MLNFLRRPNVTPADLDDALADLGLDGTQAAIAHVSLRSFGNVEGGASAVVDALRARTRTLVTPAFTYYTLLPGPTASIHATLHRESRVSSDIGAVPQALVDTPEAERSFHPALSYVAVGPDARAILNTQSLESPYAPIGALYDLDGVALLLGVDHSSNTSVHYGEHWAGMPLLTKYVPHGGRVVATAFPNCSADFEHVAPFVQARESRAGNARLRAYRVRDLVDAARTLIERDPEVLLCTYPGCRCQEVRRRVRAEGLTPRPHTPTLR</sequence>
<dbReference type="HOGENOM" id="CLU_1041007_0_0_0"/>
<reference evidence="5 6" key="1">
    <citation type="journal article" date="2011" name="Stand. Genomic Sci.">
        <title>Complete genome sequence of Deinococcus maricopensis type strain (LB-34).</title>
        <authorList>
            <person name="Pukall R."/>
            <person name="Zeytun A."/>
            <person name="Lucas S."/>
            <person name="Lapidus A."/>
            <person name="Hammon N."/>
            <person name="Deshpande S."/>
            <person name="Nolan M."/>
            <person name="Cheng J.F."/>
            <person name="Pitluck S."/>
            <person name="Liolios K."/>
            <person name="Pagani I."/>
            <person name="Mikhailova N."/>
            <person name="Ivanova N."/>
            <person name="Mavromatis K."/>
            <person name="Pati A."/>
            <person name="Tapia R."/>
            <person name="Han C."/>
            <person name="Goodwin L."/>
            <person name="Chen A."/>
            <person name="Palaniappan K."/>
            <person name="Land M."/>
            <person name="Hauser L."/>
            <person name="Chang Y.J."/>
            <person name="Jeffries C.D."/>
            <person name="Brambilla E.M."/>
            <person name="Rohde M."/>
            <person name="Goker M."/>
            <person name="Detter J.C."/>
            <person name="Woyke T."/>
            <person name="Bristow J."/>
            <person name="Eisen J.A."/>
            <person name="Markowitz V."/>
            <person name="Hugenholtz P."/>
            <person name="Kyrpides N.C."/>
            <person name="Klenk H.P."/>
        </authorList>
    </citation>
    <scope>NUCLEOTIDE SEQUENCE [LARGE SCALE GENOMIC DNA]</scope>
    <source>
        <strain evidence="6">DSM 21211 / LMG 22137 / NRRL B-23946 / LB-34</strain>
    </source>
</reference>
<dbReference type="PANTHER" id="PTHR11104">
    <property type="entry name" value="AMINOGLYCOSIDE N3-ACETYLTRANSFERASE"/>
    <property type="match status" value="1"/>
</dbReference>
<evidence type="ECO:0000256" key="1">
    <source>
        <dbReference type="ARBA" id="ARBA00006383"/>
    </source>
</evidence>
<gene>
    <name evidence="5" type="ordered locus">Deima_2404</name>
</gene>
<dbReference type="InterPro" id="IPR028345">
    <property type="entry name" value="Antibiotic_NAT-like"/>
</dbReference>
<dbReference type="KEGG" id="dmr:Deima_2404"/>
<keyword evidence="2 4" id="KW-0808">Transferase</keyword>
<organism evidence="5 6">
    <name type="scientific">Deinococcus maricopensis (strain DSM 21211 / LMG 22137 / NRRL B-23946 / LB-34)</name>
    <dbReference type="NCBI Taxonomy" id="709986"/>
    <lineage>
        <taxon>Bacteria</taxon>
        <taxon>Thermotogati</taxon>
        <taxon>Deinococcota</taxon>
        <taxon>Deinococci</taxon>
        <taxon>Deinococcales</taxon>
        <taxon>Deinococcaceae</taxon>
        <taxon>Deinococcus</taxon>
    </lineage>
</organism>
<dbReference type="SUPFAM" id="SSF110710">
    <property type="entry name" value="TTHA0583/YokD-like"/>
    <property type="match status" value="1"/>
</dbReference>
<dbReference type="RefSeq" id="WP_013557547.1">
    <property type="nucleotide sequence ID" value="NC_014958.1"/>
</dbReference>
<dbReference type="EC" id="2.3.1.-" evidence="4"/>
<dbReference type="STRING" id="709986.Deima_2404"/>
<comment type="similarity">
    <text evidence="1 4">Belongs to the antibiotic N-acetyltransferase family.</text>
</comment>
<dbReference type="OrthoDB" id="7330654at2"/>
<dbReference type="GO" id="GO:0046677">
    <property type="term" value="P:response to antibiotic"/>
    <property type="evidence" value="ECO:0007669"/>
    <property type="project" value="UniProtKB-KW"/>
</dbReference>